<feature type="signal peptide" evidence="2">
    <location>
        <begin position="1"/>
        <end position="23"/>
    </location>
</feature>
<accession>A0A1Z5S5U0</accession>
<name>A0A1Z5S5U0_SORBI</name>
<dbReference type="InParanoid" id="A0A1Z5S5U0"/>
<feature type="region of interest" description="Disordered" evidence="1">
    <location>
        <begin position="315"/>
        <end position="341"/>
    </location>
</feature>
<proteinExistence type="predicted"/>
<reference evidence="4" key="2">
    <citation type="journal article" date="2018" name="Plant J.">
        <title>The Sorghum bicolor reference genome: improved assembly, gene annotations, a transcriptome atlas, and signatures of genome organization.</title>
        <authorList>
            <person name="McCormick R.F."/>
            <person name="Truong S.K."/>
            <person name="Sreedasyam A."/>
            <person name="Jenkins J."/>
            <person name="Shu S."/>
            <person name="Sims D."/>
            <person name="Kennedy M."/>
            <person name="Amirebrahimi M."/>
            <person name="Weers B.D."/>
            <person name="McKinley B."/>
            <person name="Mattison A."/>
            <person name="Morishige D.T."/>
            <person name="Grimwood J."/>
            <person name="Schmutz J."/>
            <person name="Mullet J.E."/>
        </authorList>
    </citation>
    <scope>NUCLEOTIDE SEQUENCE [LARGE SCALE GENOMIC DNA]</scope>
    <source>
        <strain evidence="4">cv. BTx623</strain>
    </source>
</reference>
<feature type="compositionally biased region" description="Basic and acidic residues" evidence="1">
    <location>
        <begin position="331"/>
        <end position="341"/>
    </location>
</feature>
<gene>
    <name evidence="3" type="ORF">SORBI_3001G133300</name>
</gene>
<feature type="chain" id="PRO_5013210180" description="Bifunctional inhibitor/plant lipid transfer protein/seed storage helical domain-containing protein" evidence="2">
    <location>
        <begin position="24"/>
        <end position="341"/>
    </location>
</feature>
<evidence type="ECO:0000313" key="4">
    <source>
        <dbReference type="Proteomes" id="UP000000768"/>
    </source>
</evidence>
<keyword evidence="2" id="KW-0732">Signal</keyword>
<dbReference type="ExpressionAtlas" id="A0A1Z5S5U0">
    <property type="expression patterns" value="baseline and differential"/>
</dbReference>
<keyword evidence="4" id="KW-1185">Reference proteome</keyword>
<organism evidence="3 4">
    <name type="scientific">Sorghum bicolor</name>
    <name type="common">Sorghum</name>
    <name type="synonym">Sorghum vulgare</name>
    <dbReference type="NCBI Taxonomy" id="4558"/>
    <lineage>
        <taxon>Eukaryota</taxon>
        <taxon>Viridiplantae</taxon>
        <taxon>Streptophyta</taxon>
        <taxon>Embryophyta</taxon>
        <taxon>Tracheophyta</taxon>
        <taxon>Spermatophyta</taxon>
        <taxon>Magnoliopsida</taxon>
        <taxon>Liliopsida</taxon>
        <taxon>Poales</taxon>
        <taxon>Poaceae</taxon>
        <taxon>PACMAD clade</taxon>
        <taxon>Panicoideae</taxon>
        <taxon>Andropogonodae</taxon>
        <taxon>Andropogoneae</taxon>
        <taxon>Sorghinae</taxon>
        <taxon>Sorghum</taxon>
    </lineage>
</organism>
<evidence type="ECO:0008006" key="5">
    <source>
        <dbReference type="Google" id="ProtNLM"/>
    </source>
</evidence>
<evidence type="ECO:0000256" key="1">
    <source>
        <dbReference type="SAM" id="MobiDB-lite"/>
    </source>
</evidence>
<dbReference type="Proteomes" id="UP000000768">
    <property type="component" value="Chromosome 1"/>
</dbReference>
<reference evidence="3 4" key="1">
    <citation type="journal article" date="2009" name="Nature">
        <title>The Sorghum bicolor genome and the diversification of grasses.</title>
        <authorList>
            <person name="Paterson A.H."/>
            <person name="Bowers J.E."/>
            <person name="Bruggmann R."/>
            <person name="Dubchak I."/>
            <person name="Grimwood J."/>
            <person name="Gundlach H."/>
            <person name="Haberer G."/>
            <person name="Hellsten U."/>
            <person name="Mitros T."/>
            <person name="Poliakov A."/>
            <person name="Schmutz J."/>
            <person name="Spannagl M."/>
            <person name="Tang H."/>
            <person name="Wang X."/>
            <person name="Wicker T."/>
            <person name="Bharti A.K."/>
            <person name="Chapman J."/>
            <person name="Feltus F.A."/>
            <person name="Gowik U."/>
            <person name="Grigoriev I.V."/>
            <person name="Lyons E."/>
            <person name="Maher C.A."/>
            <person name="Martis M."/>
            <person name="Narechania A."/>
            <person name="Otillar R.P."/>
            <person name="Penning B.W."/>
            <person name="Salamov A.A."/>
            <person name="Wang Y."/>
            <person name="Zhang L."/>
            <person name="Carpita N.C."/>
            <person name="Freeling M."/>
            <person name="Gingle A.R."/>
            <person name="Hash C.T."/>
            <person name="Keller B."/>
            <person name="Klein P."/>
            <person name="Kresovich S."/>
            <person name="McCann M.C."/>
            <person name="Ming R."/>
            <person name="Peterson D.G."/>
            <person name="Mehboob-ur-Rahman"/>
            <person name="Ware D."/>
            <person name="Westhoff P."/>
            <person name="Mayer K.F."/>
            <person name="Messing J."/>
            <person name="Rokhsar D.S."/>
        </authorList>
    </citation>
    <scope>NUCLEOTIDE SEQUENCE [LARGE SCALE GENOMIC DNA]</scope>
    <source>
        <strain evidence="4">cv. BTx623</strain>
    </source>
</reference>
<dbReference type="EMBL" id="CM000760">
    <property type="protein sequence ID" value="OQU91179.1"/>
    <property type="molecule type" value="Genomic_DNA"/>
</dbReference>
<dbReference type="AlphaFoldDB" id="A0A1Z5S5U0"/>
<evidence type="ECO:0000313" key="3">
    <source>
        <dbReference type="EMBL" id="OQU91179.1"/>
    </source>
</evidence>
<dbReference type="Gramene" id="OQU91179">
    <property type="protein sequence ID" value="OQU91179"/>
    <property type="gene ID" value="SORBI_3001G133300"/>
</dbReference>
<evidence type="ECO:0000256" key="2">
    <source>
        <dbReference type="SAM" id="SignalP"/>
    </source>
</evidence>
<sequence>MKELSRGCFAALLLWLLLAGGEGCDLPRRLAAPCAAGVASSLEEDGVKVGGAKAAAGVKMMPSPLEEDGVKHGGVKVGGAKAAAGVKMMPSPLEEDGGVKVGGAKAAAGVKMMPVKEAGRRKLSSGCDAQRLGFEISVNCRTSDEDETVNPKCCEPVAAAVDLDGCLCLVMNTTYLGVSSFLPINVYDIYSRCGGLRSVSGQTECEASSGGNKAGDDSPSSTTIREAVKEALRARVGSPDFVVDVVELVLGLITVFCVLGRPAARYFSKYRARKMAAQQQAMQDVVQKSMTTVIEMMGGQIQACVQEAIQGVANSSVSGQTESTAPPDSSGRGEIRTATDV</sequence>
<feature type="compositionally biased region" description="Polar residues" evidence="1">
    <location>
        <begin position="315"/>
        <end position="327"/>
    </location>
</feature>
<protein>
    <recommendedName>
        <fullName evidence="5">Bifunctional inhibitor/plant lipid transfer protein/seed storage helical domain-containing protein</fullName>
    </recommendedName>
</protein>